<dbReference type="AlphaFoldDB" id="J0X2R0"/>
<dbReference type="HOGENOM" id="CLU_099036_0_0_11"/>
<proteinExistence type="predicted"/>
<evidence type="ECO:0008006" key="3">
    <source>
        <dbReference type="Google" id="ProtNLM"/>
    </source>
</evidence>
<organism evidence="1 2">
    <name type="scientific">Scardovia wiggsiae F0424</name>
    <dbReference type="NCBI Taxonomy" id="857290"/>
    <lineage>
        <taxon>Bacteria</taxon>
        <taxon>Bacillati</taxon>
        <taxon>Actinomycetota</taxon>
        <taxon>Actinomycetes</taxon>
        <taxon>Bifidobacteriales</taxon>
        <taxon>Bifidobacteriaceae</taxon>
        <taxon>Scardovia</taxon>
    </lineage>
</organism>
<name>J0X2R0_9BIFI</name>
<dbReference type="Pfam" id="PF13526">
    <property type="entry name" value="DUF4125"/>
    <property type="match status" value="1"/>
</dbReference>
<dbReference type="EMBL" id="AGZS01000001">
    <property type="protein sequence ID" value="EJD65691.1"/>
    <property type="molecule type" value="Genomic_DNA"/>
</dbReference>
<dbReference type="STRING" id="857290.HMPREF9156_00455"/>
<reference evidence="1 2" key="1">
    <citation type="submission" date="2012-01" db="EMBL/GenBank/DDBJ databases">
        <title>The Genome Sequence of Scardovia wiggsiae F0424.</title>
        <authorList>
            <consortium name="The Broad Institute Genome Sequencing Platform"/>
            <person name="Earl A."/>
            <person name="Ward D."/>
            <person name="Feldgarden M."/>
            <person name="Gevers D."/>
            <person name="Izard J."/>
            <person name="Ganesan A."/>
            <person name="Baranova O.V."/>
            <person name="Blanton J.M."/>
            <person name="Tanner A.C."/>
            <person name="Mathney J."/>
            <person name="Dewhirst F.E."/>
            <person name="Young S.K."/>
            <person name="Zeng Q."/>
            <person name="Gargeya S."/>
            <person name="Fitzgerald M."/>
            <person name="Haas B."/>
            <person name="Abouelleil A."/>
            <person name="Alvarado L."/>
            <person name="Arachchi H.M."/>
            <person name="Berlin A."/>
            <person name="Chapman S.B."/>
            <person name="Gearin G."/>
            <person name="Goldberg J."/>
            <person name="Griggs A."/>
            <person name="Gujja S."/>
            <person name="Hansen M."/>
            <person name="Heiman D."/>
            <person name="Howarth C."/>
            <person name="Larimer J."/>
            <person name="Lui A."/>
            <person name="MacDonald P.J.P."/>
            <person name="McCowen C."/>
            <person name="Montmayeur A."/>
            <person name="Murphy C."/>
            <person name="Neiman D."/>
            <person name="Pearson M."/>
            <person name="Priest M."/>
            <person name="Roberts A."/>
            <person name="Saif S."/>
            <person name="Shea T."/>
            <person name="Sisk P."/>
            <person name="Stolte C."/>
            <person name="Sykes S."/>
            <person name="Wortman J."/>
            <person name="Nusbaum C."/>
            <person name="Birren B."/>
        </authorList>
    </citation>
    <scope>NUCLEOTIDE SEQUENCE [LARGE SCALE GENOMIC DNA]</scope>
    <source>
        <strain evidence="1 2">F0424</strain>
    </source>
</reference>
<dbReference type="OrthoDB" id="5387164at2"/>
<evidence type="ECO:0000313" key="2">
    <source>
        <dbReference type="Proteomes" id="UP000006415"/>
    </source>
</evidence>
<evidence type="ECO:0000313" key="1">
    <source>
        <dbReference type="EMBL" id="EJD65691.1"/>
    </source>
</evidence>
<dbReference type="RefSeq" id="WP_007147522.1">
    <property type="nucleotide sequence ID" value="NZ_AKCI01000001.1"/>
</dbReference>
<comment type="caution">
    <text evidence="1">The sequence shown here is derived from an EMBL/GenBank/DDBJ whole genome shotgun (WGS) entry which is preliminary data.</text>
</comment>
<dbReference type="Proteomes" id="UP000006415">
    <property type="component" value="Unassembled WGS sequence"/>
</dbReference>
<sequence length="229" mass="26095">MHETDGSINKAGSSAAGSGTVRLTDEEFLHTAESIVRHEWEQFQRVDNKGGRALCQGNWPVFHQMRISQFLTWDAPLLLSYAQDLNDADVAGRNLLTEKYARMMGSTDSVYYHQYLETFMPVLSRQRIAQQEHIIVQQLTWARDFKDRYPRLGQKMRTLTTDGDSPENTSFETYLRGELGTYSERTLDLYGIFIESCIKKGINLTEQAIGWTVRIAGFPNLADAENAES</sequence>
<dbReference type="eggNOG" id="ENOG5031HGC">
    <property type="taxonomic scope" value="Bacteria"/>
</dbReference>
<dbReference type="InterPro" id="IPR025191">
    <property type="entry name" value="DUF4125"/>
</dbReference>
<accession>J0X2R0</accession>
<protein>
    <recommendedName>
        <fullName evidence="3">DUF4125 domain-containing protein</fullName>
    </recommendedName>
</protein>
<keyword evidence="2" id="KW-1185">Reference proteome</keyword>
<gene>
    <name evidence="1" type="ORF">HMPREF9156_00455</name>
</gene>